<dbReference type="GO" id="GO:0055088">
    <property type="term" value="P:lipid homeostasis"/>
    <property type="evidence" value="ECO:0007669"/>
    <property type="project" value="InterPro"/>
</dbReference>
<dbReference type="Pfam" id="PF10104">
    <property type="entry name" value="Brr6_like_C_C"/>
    <property type="match status" value="1"/>
</dbReference>
<comment type="caution">
    <text evidence="4">The sequence shown here is derived from an EMBL/GenBank/DDBJ whole genome shotgun (WGS) entry which is preliminary data.</text>
</comment>
<dbReference type="Proteomes" id="UP001295684">
    <property type="component" value="Unassembled WGS sequence"/>
</dbReference>
<dbReference type="GO" id="GO:0031965">
    <property type="term" value="C:nuclear membrane"/>
    <property type="evidence" value="ECO:0007669"/>
    <property type="project" value="InterPro"/>
</dbReference>
<keyword evidence="2" id="KW-0472">Membrane</keyword>
<dbReference type="EMBL" id="CAMPGE010007237">
    <property type="protein sequence ID" value="CAI2366160.1"/>
    <property type="molecule type" value="Genomic_DNA"/>
</dbReference>
<evidence type="ECO:0000256" key="1">
    <source>
        <dbReference type="SAM" id="MobiDB-lite"/>
    </source>
</evidence>
<gene>
    <name evidence="4" type="ORF">ECRASSUSDP1_LOCUS7431</name>
</gene>
<feature type="transmembrane region" description="Helical" evidence="2">
    <location>
        <begin position="227"/>
        <end position="247"/>
    </location>
</feature>
<proteinExistence type="predicted"/>
<feature type="compositionally biased region" description="Polar residues" evidence="1">
    <location>
        <begin position="25"/>
        <end position="55"/>
    </location>
</feature>
<feature type="transmembrane region" description="Helical" evidence="2">
    <location>
        <begin position="93"/>
        <end position="116"/>
    </location>
</feature>
<keyword evidence="2" id="KW-1133">Transmembrane helix</keyword>
<name>A0AAD1X9M9_EUPCR</name>
<evidence type="ECO:0000256" key="2">
    <source>
        <dbReference type="SAM" id="Phobius"/>
    </source>
</evidence>
<keyword evidence="2" id="KW-0812">Transmembrane</keyword>
<protein>
    <recommendedName>
        <fullName evidence="3">Brl1/Brr6 domain-containing protein</fullName>
    </recommendedName>
</protein>
<feature type="region of interest" description="Disordered" evidence="1">
    <location>
        <begin position="1"/>
        <end position="68"/>
    </location>
</feature>
<accession>A0AAD1X9M9</accession>
<dbReference type="InterPro" id="IPR018767">
    <property type="entry name" value="Brl1/Brr6_dom"/>
</dbReference>
<feature type="domain" description="Brl1/Brr6" evidence="3">
    <location>
        <begin position="106"/>
        <end position="241"/>
    </location>
</feature>
<reference evidence="4" key="1">
    <citation type="submission" date="2023-07" db="EMBL/GenBank/DDBJ databases">
        <authorList>
            <consortium name="AG Swart"/>
            <person name="Singh M."/>
            <person name="Singh A."/>
            <person name="Seah K."/>
            <person name="Emmerich C."/>
        </authorList>
    </citation>
    <scope>NUCLEOTIDE SEQUENCE</scope>
    <source>
        <strain evidence="4">DP1</strain>
    </source>
</reference>
<evidence type="ECO:0000313" key="4">
    <source>
        <dbReference type="EMBL" id="CAI2366160.1"/>
    </source>
</evidence>
<organism evidence="4 5">
    <name type="scientific">Euplotes crassus</name>
    <dbReference type="NCBI Taxonomy" id="5936"/>
    <lineage>
        <taxon>Eukaryota</taxon>
        <taxon>Sar</taxon>
        <taxon>Alveolata</taxon>
        <taxon>Ciliophora</taxon>
        <taxon>Intramacronucleata</taxon>
        <taxon>Spirotrichea</taxon>
        <taxon>Hypotrichia</taxon>
        <taxon>Euplotida</taxon>
        <taxon>Euplotidae</taxon>
        <taxon>Moneuplotes</taxon>
    </lineage>
</organism>
<evidence type="ECO:0000259" key="3">
    <source>
        <dbReference type="Pfam" id="PF10104"/>
    </source>
</evidence>
<sequence length="253" mass="29545">MMKMKGSKSNTYRGPSVKPLESESPLPTTIDLTKNTETPALQQTEAESILDISSSEDNDQHFEETDGYLTLREERDTEVEETCDEEGKKEGKVIGFSIPPSMIIIALLLLTLYTIYSRTRILSFFPMLENDIDTSILREINERANELENLHLEYQQNNCERTEYPKLKLECNKFKSSIQLNSLILNVSETDREFRSKINYKETRISQSKHTMNIYLGFVQEILIKHFWGILLSVTIFMILILILRIYKRWLFL</sequence>
<keyword evidence="5" id="KW-1185">Reference proteome</keyword>
<dbReference type="AlphaFoldDB" id="A0AAD1X9M9"/>
<evidence type="ECO:0000313" key="5">
    <source>
        <dbReference type="Proteomes" id="UP001295684"/>
    </source>
</evidence>